<feature type="transmembrane region" description="Helical" evidence="1">
    <location>
        <begin position="232"/>
        <end position="252"/>
    </location>
</feature>
<feature type="transmembrane region" description="Helical" evidence="1">
    <location>
        <begin position="1043"/>
        <end position="1067"/>
    </location>
</feature>
<feature type="transmembrane region" description="Helical" evidence="1">
    <location>
        <begin position="258"/>
        <end position="276"/>
    </location>
</feature>
<feature type="transmembrane region" description="Helical" evidence="1">
    <location>
        <begin position="851"/>
        <end position="873"/>
    </location>
</feature>
<evidence type="ECO:0000313" key="2">
    <source>
        <dbReference type="EMBL" id="OHS93598.1"/>
    </source>
</evidence>
<accession>A0A1J4J2A2</accession>
<dbReference type="RefSeq" id="XP_068346735.1">
    <property type="nucleotide sequence ID" value="XM_068513015.1"/>
</dbReference>
<keyword evidence="1" id="KW-1133">Transmembrane helix</keyword>
<dbReference type="VEuPathDB" id="TrichDB:TRFO_40120"/>
<feature type="transmembrane region" description="Helical" evidence="1">
    <location>
        <begin position="202"/>
        <end position="220"/>
    </location>
</feature>
<evidence type="ECO:0000313" key="3">
    <source>
        <dbReference type="Proteomes" id="UP000179807"/>
    </source>
</evidence>
<protein>
    <recommendedName>
        <fullName evidence="4">PAS domain-containing protein</fullName>
    </recommendedName>
</protein>
<sequence>MQRECQPSRAFRFLTDSYPIFQILLVSLWPHFNHEPAYWEELLINIFFFHSMRNNDAAIYIMNAAVLSISYFSILLLVISISIYYFNKIAIKSLLTVVNYFLHMVNPILIIPLGFKLGATMSRYSELKISAYLSMSIFMIFIWIVFLLLMTSCYFFDANTIFINDSLLMSFNGIFQSTLITIPSLISFLSFTLPMIRDDLKYIVIALHIICLICFIIYIFRIPFGAIKANIIFAAILTAMIPTDILCYTPLLSSWIKVAVLFGVAFIAYIFYYFFFKKFYFERVLKKPWDKISDCFFILRLGMMLNKSIFLNGDLIEHISQNISNANDRIDLSRFLCYFPEFQPLFVAQMAMLRKNPDLTFGHQFILFQLRQLEIGRQRQVKFEELHEICEECESISYRIRTIWNKLTLTPNKVNLFHDLENITRSTKKTKHKFLELISQYPNNSILSGEFARYLAECEGDYIKAAEWSIKSNLLQEGKVFDYDVAIVHFLKFYQFYAKVILPKATLSSLDDIEIQTKLDSLSILIKHPKIRVEMQRATLDYFLITKYVFILTALISLIAVFLFWILYISLMRNIFNIALGNHRLILDMSELAQSVSITFINLFFQIGSMPSIDRMPPREILENLSKQDNHIDKPFNYAFNFSKSYMEMLSMSSESGLKMLNTFHYNLIFEIITGNSLSGVKEKFFYLIHKKYYYLNRTARILSDSSLQCDLVLFFSSSRRIAYQKNDSWIYHIDLLNTASAGNSFLDQIDYVIDEFLNSNIKFFEQSSKRLWISVIPCAVIYCIISIIIPLICYLLTRQHYSKVQNALQLFSKEVMEIGTNHVVETKSYDEKCEMSSHKTTYASHFSLKIIILSIFLSLVVLVLLILTQIMYMISQDDFNKKGALIHYSSYRACLSLEVLYAVLADNIYDIILPLIHFENSERLDLTISLLEETHKQCSSGDYGKGKYAKEIHSIRTESSCSTVNNSEIHEMLACLPIDPAVNRYIEMAKKIKTKIHDPSIFNSTDFINFLHLEVSHLFYDLNTIPFLIAESLNLTVNGFSIYMIIIGVLSMIISILIFELHYILFCFLSDCHKAMIAFISRIPPDILTSNNELMSLLLNFKQESHNSSSYQKIIFDSQLPVLFINREMRIETSNAAFSSFFGYDSNYINSQSIELVINDQNVLTALESLKYNVISDISFHNITCIKENHSIVLLDIKIIPIYDNSKVNKLISIAIVFIDQNANKRLIMKCQKIKEINELMSSTIFPKYLINCKKQLLSGCSICLIKLQGFQNEINPGNLLSIRQKFYEEILKTMKIYHLLSLISLKNGIFSVAAVGSHDPTDLVIECLNFAFTVSSYFENESMWGNYTTVINAGNEIDIDLSSNEDFPKIIISGNVFAEAEKLLMMNNCGHVCLTEKAYQLAAQHDIKFSKVEKYSHSFYYAELNENAVNFVLQGESLRKRSSIGGNVTGNDIKVQRQITIKKKNDTL</sequence>
<keyword evidence="1" id="KW-0812">Transmembrane</keyword>
<reference evidence="2" key="1">
    <citation type="submission" date="2016-10" db="EMBL/GenBank/DDBJ databases">
        <authorList>
            <person name="Benchimol M."/>
            <person name="Almeida L.G."/>
            <person name="Vasconcelos A.T."/>
            <person name="Perreira-Neves A."/>
            <person name="Rosa I.A."/>
            <person name="Tasca T."/>
            <person name="Bogo M.R."/>
            <person name="de Souza W."/>
        </authorList>
    </citation>
    <scope>NUCLEOTIDE SEQUENCE [LARGE SCALE GENOMIC DNA]</scope>
    <source>
        <strain evidence="2">K</strain>
    </source>
</reference>
<dbReference type="EMBL" id="MLAK01001386">
    <property type="protein sequence ID" value="OHS93598.1"/>
    <property type="molecule type" value="Genomic_DNA"/>
</dbReference>
<organism evidence="2 3">
    <name type="scientific">Tritrichomonas foetus</name>
    <dbReference type="NCBI Taxonomy" id="1144522"/>
    <lineage>
        <taxon>Eukaryota</taxon>
        <taxon>Metamonada</taxon>
        <taxon>Parabasalia</taxon>
        <taxon>Tritrichomonadida</taxon>
        <taxon>Tritrichomonadidae</taxon>
        <taxon>Tritrichomonas</taxon>
    </lineage>
</organism>
<keyword evidence="1" id="KW-0472">Membrane</keyword>
<feature type="transmembrane region" description="Helical" evidence="1">
    <location>
        <begin position="97"/>
        <end position="115"/>
    </location>
</feature>
<dbReference type="GeneID" id="94847719"/>
<dbReference type="Gene3D" id="3.30.450.20">
    <property type="entry name" value="PAS domain"/>
    <property type="match status" value="1"/>
</dbReference>
<comment type="caution">
    <text evidence="2">The sequence shown here is derived from an EMBL/GenBank/DDBJ whole genome shotgun (WGS) entry which is preliminary data.</text>
</comment>
<feature type="transmembrane region" description="Helical" evidence="1">
    <location>
        <begin position="177"/>
        <end position="196"/>
    </location>
</feature>
<gene>
    <name evidence="2" type="ORF">TRFO_40120</name>
</gene>
<name>A0A1J4J2A2_9EUKA</name>
<feature type="transmembrane region" description="Helical" evidence="1">
    <location>
        <begin position="772"/>
        <end position="798"/>
    </location>
</feature>
<evidence type="ECO:0008006" key="4">
    <source>
        <dbReference type="Google" id="ProtNLM"/>
    </source>
</evidence>
<dbReference type="Proteomes" id="UP000179807">
    <property type="component" value="Unassembled WGS sequence"/>
</dbReference>
<feature type="transmembrane region" description="Helical" evidence="1">
    <location>
        <begin position="57"/>
        <end position="85"/>
    </location>
</feature>
<proteinExistence type="predicted"/>
<feature type="transmembrane region" description="Helical" evidence="1">
    <location>
        <begin position="548"/>
        <end position="572"/>
    </location>
</feature>
<feature type="transmembrane region" description="Helical" evidence="1">
    <location>
        <begin position="135"/>
        <end position="156"/>
    </location>
</feature>
<evidence type="ECO:0000256" key="1">
    <source>
        <dbReference type="SAM" id="Phobius"/>
    </source>
</evidence>
<keyword evidence="3" id="KW-1185">Reference proteome</keyword>